<gene>
    <name evidence="2" type="ORF">B0T14DRAFT_512533</name>
</gene>
<name>A0AA39X4Z6_9PEZI</name>
<feature type="transmembrane region" description="Helical" evidence="1">
    <location>
        <begin position="58"/>
        <end position="81"/>
    </location>
</feature>
<feature type="transmembrane region" description="Helical" evidence="1">
    <location>
        <begin position="102"/>
        <end position="120"/>
    </location>
</feature>
<accession>A0AA39X4Z6</accession>
<sequence length="194" mass="21275">MGLLKTEEKTGTGPFRGSGCWASRLFRVVFALPLVGLLPVGVLTTLPGPWHRTGRMSMTAYLGALLSTVDLLLAVGIYGYYAVRGGCRSTIIPCISKTWYKVLTALFWAAWLGLAVISAVETRRTPCGKYTTAREHMDSYHCPDLIAIGGEPRDDFGISRWVSESREAEFEVLRFVGSCQGVVMESIGIYNVSK</sequence>
<evidence type="ECO:0000313" key="2">
    <source>
        <dbReference type="EMBL" id="KAK0627391.1"/>
    </source>
</evidence>
<dbReference type="Proteomes" id="UP001175000">
    <property type="component" value="Unassembled WGS sequence"/>
</dbReference>
<dbReference type="EMBL" id="JAULSU010000002">
    <property type="protein sequence ID" value="KAK0627391.1"/>
    <property type="molecule type" value="Genomic_DNA"/>
</dbReference>
<protein>
    <submittedName>
        <fullName evidence="2">Uncharacterized protein</fullName>
    </submittedName>
</protein>
<proteinExistence type="predicted"/>
<organism evidence="2 3">
    <name type="scientific">Immersiella caudata</name>
    <dbReference type="NCBI Taxonomy" id="314043"/>
    <lineage>
        <taxon>Eukaryota</taxon>
        <taxon>Fungi</taxon>
        <taxon>Dikarya</taxon>
        <taxon>Ascomycota</taxon>
        <taxon>Pezizomycotina</taxon>
        <taxon>Sordariomycetes</taxon>
        <taxon>Sordariomycetidae</taxon>
        <taxon>Sordariales</taxon>
        <taxon>Lasiosphaeriaceae</taxon>
        <taxon>Immersiella</taxon>
    </lineage>
</organism>
<keyword evidence="1" id="KW-0812">Transmembrane</keyword>
<evidence type="ECO:0000313" key="3">
    <source>
        <dbReference type="Proteomes" id="UP001175000"/>
    </source>
</evidence>
<keyword evidence="1" id="KW-1133">Transmembrane helix</keyword>
<reference evidence="2" key="1">
    <citation type="submission" date="2023-06" db="EMBL/GenBank/DDBJ databases">
        <title>Genome-scale phylogeny and comparative genomics of the fungal order Sordariales.</title>
        <authorList>
            <consortium name="Lawrence Berkeley National Laboratory"/>
            <person name="Hensen N."/>
            <person name="Bonometti L."/>
            <person name="Westerberg I."/>
            <person name="Brannstrom I.O."/>
            <person name="Guillou S."/>
            <person name="Cros-Aarteil S."/>
            <person name="Calhoun S."/>
            <person name="Haridas S."/>
            <person name="Kuo A."/>
            <person name="Mondo S."/>
            <person name="Pangilinan J."/>
            <person name="Riley R."/>
            <person name="Labutti K."/>
            <person name="Andreopoulos B."/>
            <person name="Lipzen A."/>
            <person name="Chen C."/>
            <person name="Yanf M."/>
            <person name="Daum C."/>
            <person name="Ng V."/>
            <person name="Clum A."/>
            <person name="Steindorff A."/>
            <person name="Ohm R."/>
            <person name="Martin F."/>
            <person name="Silar P."/>
            <person name="Natvig D."/>
            <person name="Lalanne C."/>
            <person name="Gautier V."/>
            <person name="Ament-Velasquez S.L."/>
            <person name="Kruys A."/>
            <person name="Hutchinson M.I."/>
            <person name="Powell A.J."/>
            <person name="Barry K."/>
            <person name="Miller A.N."/>
            <person name="Grigoriev I.V."/>
            <person name="Debuchy R."/>
            <person name="Gladieux P."/>
            <person name="Thoren M.H."/>
            <person name="Johannesson H."/>
        </authorList>
    </citation>
    <scope>NUCLEOTIDE SEQUENCE</scope>
    <source>
        <strain evidence="2">CBS 606.72</strain>
    </source>
</reference>
<keyword evidence="1" id="KW-0472">Membrane</keyword>
<dbReference type="AlphaFoldDB" id="A0AA39X4Z6"/>
<feature type="transmembrane region" description="Helical" evidence="1">
    <location>
        <begin position="25"/>
        <end position="46"/>
    </location>
</feature>
<keyword evidence="3" id="KW-1185">Reference proteome</keyword>
<comment type="caution">
    <text evidence="2">The sequence shown here is derived from an EMBL/GenBank/DDBJ whole genome shotgun (WGS) entry which is preliminary data.</text>
</comment>
<evidence type="ECO:0000256" key="1">
    <source>
        <dbReference type="SAM" id="Phobius"/>
    </source>
</evidence>